<feature type="domain" description="Dynamin N-terminal" evidence="2">
    <location>
        <begin position="58"/>
        <end position="237"/>
    </location>
</feature>
<sequence length="602" mass="70080">MHTLSCLNSFNALVDRKNLFYQKLLSKGVLEFNVTDLSNRLKELNEIENDLMTSKLKICVVGKTSTGKSEFHNLILNHGNKKGYDLFKTSVKVETSIIQTLQHTNSYPPYANFRIKNNIEFEKIVIPKNVNLIDSKLDLDSEESCYFLRENIIAKKNKSDESFIIDEAVNSIEIFHSLKYFKDYIIVDTPGLGSHISKTDELVKNIPKKSSCIFWLIDASENILGDSLVLLQENKDTIEDKLENVIFFGNKIDLNSSFKKDKDNSEIQENLFETFNSGIKKIFGRGIDQKNFILTAFKNTDGNPFLATTEKELRKLDLRFLNSKKRIIINDISKYLGDLDELLNFSQEIFDDVFSNLEEDIEKMEKETLRNEKKKTSLIDGIDDLSLRIEKDLGKLIKLKILESINNRTKYNKHLDEININLKTIESKISDFINAKLKDEYYQDILELRVELKKGFTLSELNLDIDQENFMKKRLYDGELKRIKVKLAEKIDIKHSEIVKLMKSIIDLKAKIKDKMKALSTYELFEIGELKIKYENTSSYIKEVTNLKNYKKEIWCNFKTEIHKNVINWDPLYNGDEIEKLDNFLGLYSLISELELVEEKID</sequence>
<evidence type="ECO:0000313" key="4">
    <source>
        <dbReference type="Proteomes" id="UP000238157"/>
    </source>
</evidence>
<comment type="caution">
    <text evidence="3">The sequence shown here is derived from an EMBL/GenBank/DDBJ whole genome shotgun (WGS) entry which is preliminary data.</text>
</comment>
<organism evidence="3 4">
    <name type="scientific">Mongoliibacter ruber</name>
    <dbReference type="NCBI Taxonomy" id="1750599"/>
    <lineage>
        <taxon>Bacteria</taxon>
        <taxon>Pseudomonadati</taxon>
        <taxon>Bacteroidota</taxon>
        <taxon>Cytophagia</taxon>
        <taxon>Cytophagales</taxon>
        <taxon>Cyclobacteriaceae</taxon>
        <taxon>Mongoliibacter</taxon>
    </lineage>
</organism>
<dbReference type="SUPFAM" id="SSF52540">
    <property type="entry name" value="P-loop containing nucleoside triphosphate hydrolases"/>
    <property type="match status" value="1"/>
</dbReference>
<dbReference type="EMBL" id="PVTR01000002">
    <property type="protein sequence ID" value="PRY89759.1"/>
    <property type="molecule type" value="Genomic_DNA"/>
</dbReference>
<dbReference type="InterPro" id="IPR027417">
    <property type="entry name" value="P-loop_NTPase"/>
</dbReference>
<gene>
    <name evidence="3" type="ORF">CLW00_102235</name>
</gene>
<keyword evidence="4" id="KW-1185">Reference proteome</keyword>
<accession>A0A2T0WSU0</accession>
<feature type="coiled-coil region" evidence="1">
    <location>
        <begin position="347"/>
        <end position="374"/>
    </location>
</feature>
<protein>
    <submittedName>
        <fullName evidence="3">Dynamin family protein</fullName>
    </submittedName>
</protein>
<proteinExistence type="predicted"/>
<reference evidence="3 4" key="1">
    <citation type="submission" date="2018-03" db="EMBL/GenBank/DDBJ databases">
        <title>Genomic Encyclopedia of Archaeal and Bacterial Type Strains, Phase II (KMG-II): from individual species to whole genera.</title>
        <authorList>
            <person name="Goeker M."/>
        </authorList>
    </citation>
    <scope>NUCLEOTIDE SEQUENCE [LARGE SCALE GENOMIC DNA]</scope>
    <source>
        <strain evidence="3 4">DSM 27929</strain>
    </source>
</reference>
<evidence type="ECO:0000256" key="1">
    <source>
        <dbReference type="SAM" id="Coils"/>
    </source>
</evidence>
<keyword evidence="1" id="KW-0175">Coiled coil</keyword>
<dbReference type="InterPro" id="IPR045063">
    <property type="entry name" value="Dynamin_N"/>
</dbReference>
<dbReference type="Gene3D" id="3.40.50.300">
    <property type="entry name" value="P-loop containing nucleotide triphosphate hydrolases"/>
    <property type="match status" value="2"/>
</dbReference>
<name>A0A2T0WSU0_9BACT</name>
<dbReference type="Proteomes" id="UP000238157">
    <property type="component" value="Unassembled WGS sequence"/>
</dbReference>
<evidence type="ECO:0000259" key="2">
    <source>
        <dbReference type="Pfam" id="PF00350"/>
    </source>
</evidence>
<evidence type="ECO:0000313" key="3">
    <source>
        <dbReference type="EMBL" id="PRY89759.1"/>
    </source>
</evidence>
<dbReference type="Pfam" id="PF00350">
    <property type="entry name" value="Dynamin_N"/>
    <property type="match status" value="1"/>
</dbReference>
<dbReference type="AlphaFoldDB" id="A0A2T0WSU0"/>